<gene>
    <name evidence="2" type="ORF">A6X21_07590</name>
</gene>
<protein>
    <submittedName>
        <fullName evidence="2">Uncharacterized protein</fullName>
    </submittedName>
</protein>
<organism evidence="2 3">
    <name type="scientific">Planctopirus hydrillae</name>
    <dbReference type="NCBI Taxonomy" id="1841610"/>
    <lineage>
        <taxon>Bacteria</taxon>
        <taxon>Pseudomonadati</taxon>
        <taxon>Planctomycetota</taxon>
        <taxon>Planctomycetia</taxon>
        <taxon>Planctomycetales</taxon>
        <taxon>Planctomycetaceae</taxon>
        <taxon>Planctopirus</taxon>
    </lineage>
</organism>
<dbReference type="EMBL" id="LYDR01000124">
    <property type="protein sequence ID" value="ODA29744.1"/>
    <property type="molecule type" value="Genomic_DNA"/>
</dbReference>
<name>A0A1C3E935_9PLAN</name>
<dbReference type="STRING" id="1841610.A6X21_07590"/>
<evidence type="ECO:0000256" key="1">
    <source>
        <dbReference type="SAM" id="Coils"/>
    </source>
</evidence>
<evidence type="ECO:0000313" key="3">
    <source>
        <dbReference type="Proteomes" id="UP000094828"/>
    </source>
</evidence>
<dbReference type="Proteomes" id="UP000094828">
    <property type="component" value="Unassembled WGS sequence"/>
</dbReference>
<evidence type="ECO:0000313" key="2">
    <source>
        <dbReference type="EMBL" id="ODA29744.1"/>
    </source>
</evidence>
<feature type="coiled-coil region" evidence="1">
    <location>
        <begin position="115"/>
        <end position="145"/>
    </location>
</feature>
<comment type="caution">
    <text evidence="2">The sequence shown here is derived from an EMBL/GenBank/DDBJ whole genome shotgun (WGS) entry which is preliminary data.</text>
</comment>
<accession>A0A1C3E935</accession>
<keyword evidence="1" id="KW-0175">Coiled coil</keyword>
<sequence length="322" mass="36902">MTMLTTEPEPAQQAPRPRPLARELQEITTAVRVSFHWLGTSRSLTHSQKAQAAESFGAAEKFLSAGKKLFDTSAPAYRQVTAVRSRIVQYWKSTTLPFPEPGIRLLRKERLGIFEAQLTEFRQELEEAVTRLEEEFETLQQQARERLGSLYDPRDYPHSLRQEFAVEWDYPSVTPPDHLQQLAPELYARECARVSARFEEAMQLAETAFLEEFNGLITHLCERMSGQSGASPKVFRDSAVSRLHEFFERFRTLKIGSHEQLEGLVEQAQSLLRGVTPQQLRDHSSLRQHVSRQISAVQSQLDQLLVDRPRRSIMRPSTGEEA</sequence>
<dbReference type="OrthoDB" id="247764at2"/>
<dbReference type="RefSeq" id="WP_068849305.1">
    <property type="nucleotide sequence ID" value="NZ_LYDR01000124.1"/>
</dbReference>
<proteinExistence type="predicted"/>
<dbReference type="AlphaFoldDB" id="A0A1C3E935"/>
<keyword evidence="3" id="KW-1185">Reference proteome</keyword>
<reference evidence="2 3" key="1">
    <citation type="submission" date="2016-05" db="EMBL/GenBank/DDBJ databases">
        <title>Genomic and physiological characterization of Planctopirus sp. isolated from fresh water lake.</title>
        <authorList>
            <person name="Subhash Y."/>
            <person name="Ramana C."/>
        </authorList>
    </citation>
    <scope>NUCLEOTIDE SEQUENCE [LARGE SCALE GENOMIC DNA]</scope>
    <source>
        <strain evidence="2 3">JC280</strain>
    </source>
</reference>